<dbReference type="AlphaFoldDB" id="A0A5B8UZH8"/>
<sequence>MAGLIQQDGALQKLKFIPYNDVKFEDGKLVLNDNNLGQAYTVMFNPNNIAIKLQVDRDETQADGATSAPMRFKRIKPQDYTFEFIIDGTGANGEPKKEVAKEVNDFLTVVYVFDGKEHQNRYVKILYGSVLLKCVLKSVDITYNLFSSTAKPLRAKVNAVFTSCLDQELSEMINNPNSPDLTHKRKLTRSDKLIGVSNFIYKKNTYYLEVARANNFNTFRNLPEGTTVFFPPVSKT</sequence>
<name>A0A5B8UZH8_9SPHI</name>
<evidence type="ECO:0000259" key="1">
    <source>
        <dbReference type="Pfam" id="PF19266"/>
    </source>
</evidence>
<gene>
    <name evidence="2" type="ORF">FRZ54_14420</name>
</gene>
<dbReference type="OrthoDB" id="9815939at2"/>
<dbReference type="Pfam" id="PF19266">
    <property type="entry name" value="CIS_tube"/>
    <property type="match status" value="1"/>
</dbReference>
<accession>A0A5B8UZH8</accession>
<protein>
    <recommendedName>
        <fullName evidence="1">Contractile injection system tube protein N-terminal domain-containing protein</fullName>
    </recommendedName>
</protein>
<dbReference type="Proteomes" id="UP000321479">
    <property type="component" value="Chromosome"/>
</dbReference>
<dbReference type="RefSeq" id="WP_147032290.1">
    <property type="nucleotide sequence ID" value="NZ_CP042436.1"/>
</dbReference>
<dbReference type="KEGG" id="mgin:FRZ54_14420"/>
<organism evidence="2 3">
    <name type="scientific">Mucilaginibacter ginsenosidivorans</name>
    <dbReference type="NCBI Taxonomy" id="398053"/>
    <lineage>
        <taxon>Bacteria</taxon>
        <taxon>Pseudomonadati</taxon>
        <taxon>Bacteroidota</taxon>
        <taxon>Sphingobacteriia</taxon>
        <taxon>Sphingobacteriales</taxon>
        <taxon>Sphingobacteriaceae</taxon>
        <taxon>Mucilaginibacter</taxon>
    </lineage>
</organism>
<evidence type="ECO:0000313" key="3">
    <source>
        <dbReference type="Proteomes" id="UP000321479"/>
    </source>
</evidence>
<evidence type="ECO:0000313" key="2">
    <source>
        <dbReference type="EMBL" id="QEC63716.1"/>
    </source>
</evidence>
<reference evidence="2 3" key="1">
    <citation type="journal article" date="2017" name="Curr. Microbiol.">
        <title>Mucilaginibacter ginsenosidivorans sp. nov., Isolated from Soil of Ginseng Field.</title>
        <authorList>
            <person name="Kim M.M."/>
            <person name="Siddiqi M.Z."/>
            <person name="Im W.T."/>
        </authorList>
    </citation>
    <scope>NUCLEOTIDE SEQUENCE [LARGE SCALE GENOMIC DNA]</scope>
    <source>
        <strain evidence="2 3">Gsoil 3017</strain>
    </source>
</reference>
<feature type="domain" description="Contractile injection system tube protein N-terminal" evidence="1">
    <location>
        <begin position="11"/>
        <end position="169"/>
    </location>
</feature>
<proteinExistence type="predicted"/>
<keyword evidence="3" id="KW-1185">Reference proteome</keyword>
<dbReference type="EMBL" id="CP042436">
    <property type="protein sequence ID" value="QEC63716.1"/>
    <property type="molecule type" value="Genomic_DNA"/>
</dbReference>
<dbReference type="InterPro" id="IPR045361">
    <property type="entry name" value="CIS_tube_prot_N"/>
</dbReference>